<comment type="subcellular location">
    <subcellularLocation>
        <location evidence="1">Endomembrane system</location>
        <topology evidence="1">Multi-pass membrane protein</topology>
    </subcellularLocation>
</comment>
<dbReference type="InterPro" id="IPR052222">
    <property type="entry name" value="DESIGUAL"/>
</dbReference>
<protein>
    <submittedName>
        <fullName evidence="9">Uncharacterized protein</fullName>
    </submittedName>
</protein>
<dbReference type="InterPro" id="IPR009606">
    <property type="entry name" value="DEAL/Modifying_wall_lignin1/2"/>
</dbReference>
<feature type="transmembrane region" description="Helical" evidence="8">
    <location>
        <begin position="104"/>
        <end position="127"/>
    </location>
</feature>
<organism evidence="9 10">
    <name type="scientific">Rhynchospora pubera</name>
    <dbReference type="NCBI Taxonomy" id="906938"/>
    <lineage>
        <taxon>Eukaryota</taxon>
        <taxon>Viridiplantae</taxon>
        <taxon>Streptophyta</taxon>
        <taxon>Embryophyta</taxon>
        <taxon>Tracheophyta</taxon>
        <taxon>Spermatophyta</taxon>
        <taxon>Magnoliopsida</taxon>
        <taxon>Liliopsida</taxon>
        <taxon>Poales</taxon>
        <taxon>Cyperaceae</taxon>
        <taxon>Cyperoideae</taxon>
        <taxon>Rhynchosporeae</taxon>
        <taxon>Rhynchospora</taxon>
    </lineage>
</organism>
<feature type="transmembrane region" description="Helical" evidence="8">
    <location>
        <begin position="6"/>
        <end position="28"/>
    </location>
</feature>
<evidence type="ECO:0000256" key="7">
    <source>
        <dbReference type="SAM" id="MobiDB-lite"/>
    </source>
</evidence>
<dbReference type="PANTHER" id="PTHR31769">
    <property type="entry name" value="OS07G0462200 PROTEIN-RELATED"/>
    <property type="match status" value="1"/>
</dbReference>
<evidence type="ECO:0000256" key="8">
    <source>
        <dbReference type="SAM" id="Phobius"/>
    </source>
</evidence>
<dbReference type="GO" id="GO:0012505">
    <property type="term" value="C:endomembrane system"/>
    <property type="evidence" value="ECO:0007669"/>
    <property type="project" value="UniProtKB-SubCell"/>
</dbReference>
<evidence type="ECO:0000256" key="5">
    <source>
        <dbReference type="ARBA" id="ARBA00023136"/>
    </source>
</evidence>
<name>A0AAV8GHC8_9POAL</name>
<gene>
    <name evidence="9" type="ORF">LUZ62_015273</name>
</gene>
<evidence type="ECO:0000256" key="2">
    <source>
        <dbReference type="ARBA" id="ARBA00022692"/>
    </source>
</evidence>
<evidence type="ECO:0000256" key="6">
    <source>
        <dbReference type="ARBA" id="ARBA00029467"/>
    </source>
</evidence>
<keyword evidence="10" id="KW-1185">Reference proteome</keyword>
<evidence type="ECO:0000256" key="1">
    <source>
        <dbReference type="ARBA" id="ARBA00004127"/>
    </source>
</evidence>
<keyword evidence="4 8" id="KW-1133">Transmembrane helix</keyword>
<sequence>MALGKNVIIVSIAVSVLGLLSAILGFAAQATKTRVSDLVVVSGLYTYGCVHSTSPALRLALGAALLILISQIIISIFIGCGFCNQRGQQFSVPAQGGNKRNIAIILFIISWVTFSTCFKYFVVGAKIEERGTNGNVDYSCSLVSRQFAIGASMALTTINLSVGAYILLNSSYCTQAGGIAMCPPSQTPQIAVAQQFAPGVPEPQKPSQAYYPPPNSVPAGYGYNTQSYA</sequence>
<evidence type="ECO:0000313" key="9">
    <source>
        <dbReference type="EMBL" id="KAJ4802707.1"/>
    </source>
</evidence>
<feature type="region of interest" description="Disordered" evidence="7">
    <location>
        <begin position="200"/>
        <end position="229"/>
    </location>
</feature>
<evidence type="ECO:0000256" key="4">
    <source>
        <dbReference type="ARBA" id="ARBA00022989"/>
    </source>
</evidence>
<accession>A0AAV8GHC8</accession>
<comment type="caution">
    <text evidence="9">The sequence shown here is derived from an EMBL/GenBank/DDBJ whole genome shotgun (WGS) entry which is preliminary data.</text>
</comment>
<evidence type="ECO:0000313" key="10">
    <source>
        <dbReference type="Proteomes" id="UP001140206"/>
    </source>
</evidence>
<keyword evidence="5 8" id="KW-0472">Membrane</keyword>
<dbReference type="Pfam" id="PF06749">
    <property type="entry name" value="DUF1218"/>
    <property type="match status" value="1"/>
</dbReference>
<keyword evidence="2 8" id="KW-0812">Transmembrane</keyword>
<proteinExistence type="inferred from homology"/>
<evidence type="ECO:0000256" key="3">
    <source>
        <dbReference type="ARBA" id="ARBA00022729"/>
    </source>
</evidence>
<dbReference type="Proteomes" id="UP001140206">
    <property type="component" value="Chromosome 1"/>
</dbReference>
<comment type="similarity">
    <text evidence="6">Belongs to the DESIGUAL family.</text>
</comment>
<dbReference type="EMBL" id="JAMFTS010000001">
    <property type="protein sequence ID" value="KAJ4802707.1"/>
    <property type="molecule type" value="Genomic_DNA"/>
</dbReference>
<feature type="transmembrane region" description="Helical" evidence="8">
    <location>
        <begin position="147"/>
        <end position="168"/>
    </location>
</feature>
<reference evidence="9" key="1">
    <citation type="submission" date="2022-08" db="EMBL/GenBank/DDBJ databases">
        <authorList>
            <person name="Marques A."/>
        </authorList>
    </citation>
    <scope>NUCLEOTIDE SEQUENCE</scope>
    <source>
        <strain evidence="9">RhyPub2mFocal</strain>
        <tissue evidence="9">Leaves</tissue>
    </source>
</reference>
<dbReference type="AlphaFoldDB" id="A0AAV8GHC8"/>
<feature type="transmembrane region" description="Helical" evidence="8">
    <location>
        <begin position="59"/>
        <end position="83"/>
    </location>
</feature>
<keyword evidence="3" id="KW-0732">Signal</keyword>